<keyword evidence="3" id="KW-1185">Reference proteome</keyword>
<proteinExistence type="predicted"/>
<organism evidence="2 3">
    <name type="scientific">Brevundimonas staleyi</name>
    <dbReference type="NCBI Taxonomy" id="74326"/>
    <lineage>
        <taxon>Bacteria</taxon>
        <taxon>Pseudomonadati</taxon>
        <taxon>Pseudomonadota</taxon>
        <taxon>Alphaproteobacteria</taxon>
        <taxon>Caulobacterales</taxon>
        <taxon>Caulobacteraceae</taxon>
        <taxon>Brevundimonas</taxon>
    </lineage>
</organism>
<comment type="caution">
    <text evidence="2">The sequence shown here is derived from an EMBL/GenBank/DDBJ whole genome shotgun (WGS) entry which is preliminary data.</text>
</comment>
<accession>A0ABW0FQA2</accession>
<dbReference type="EMBL" id="JBHSLF010000009">
    <property type="protein sequence ID" value="MFC5343123.1"/>
    <property type="molecule type" value="Genomic_DNA"/>
</dbReference>
<feature type="domain" description="DUF3828" evidence="1">
    <location>
        <begin position="82"/>
        <end position="156"/>
    </location>
</feature>
<name>A0ABW0FQA2_9CAUL</name>
<protein>
    <submittedName>
        <fullName evidence="2">DUF3828 domain-containing protein</fullName>
    </submittedName>
</protein>
<dbReference type="Pfam" id="PF12883">
    <property type="entry name" value="DUF3828"/>
    <property type="match status" value="1"/>
</dbReference>
<evidence type="ECO:0000313" key="3">
    <source>
        <dbReference type="Proteomes" id="UP001596152"/>
    </source>
</evidence>
<evidence type="ECO:0000259" key="1">
    <source>
        <dbReference type="Pfam" id="PF12883"/>
    </source>
</evidence>
<dbReference type="Proteomes" id="UP001596152">
    <property type="component" value="Unassembled WGS sequence"/>
</dbReference>
<gene>
    <name evidence="2" type="ORF">ACFPIE_04305</name>
</gene>
<dbReference type="InterPro" id="IPR024289">
    <property type="entry name" value="DUF3828"/>
</dbReference>
<dbReference type="RefSeq" id="WP_374039116.1">
    <property type="nucleotide sequence ID" value="NZ_CP169082.1"/>
</dbReference>
<evidence type="ECO:0000313" key="2">
    <source>
        <dbReference type="EMBL" id="MFC5343123.1"/>
    </source>
</evidence>
<reference evidence="3" key="1">
    <citation type="journal article" date="2019" name="Int. J. Syst. Evol. Microbiol.">
        <title>The Global Catalogue of Microorganisms (GCM) 10K type strain sequencing project: providing services to taxonomists for standard genome sequencing and annotation.</title>
        <authorList>
            <consortium name="The Broad Institute Genomics Platform"/>
            <consortium name="The Broad Institute Genome Sequencing Center for Infectious Disease"/>
            <person name="Wu L."/>
            <person name="Ma J."/>
        </authorList>
    </citation>
    <scope>NUCLEOTIDE SEQUENCE [LARGE SCALE GENOMIC DNA]</scope>
    <source>
        <strain evidence="3">JCM 12125</strain>
    </source>
</reference>
<sequence length="171" mass="18334">MLAALMVAAALTGQTAPAPTDCPIAPETWAGSEAERGVHCFLGWLYGSGTLEIVTPLGDERGLVFTPALIAMMDRARAAGDDATAFDADPICQCQDPGDLRLLTITVLAADQDRAVARVVFDFAGKYAAIAPKEDQTVSLILPLERHGGEWRIDDVIPLQAWSFRRGLRTP</sequence>
<dbReference type="Gene3D" id="3.10.450.50">
    <property type="match status" value="1"/>
</dbReference>